<dbReference type="InterPro" id="IPR036047">
    <property type="entry name" value="F-box-like_dom_sf"/>
</dbReference>
<dbReference type="Gene3D" id="1.20.1280.50">
    <property type="match status" value="1"/>
</dbReference>
<dbReference type="PANTHER" id="PTHR31672:SF2">
    <property type="entry name" value="F-BOX DOMAIN-CONTAINING PROTEIN"/>
    <property type="match status" value="1"/>
</dbReference>
<keyword evidence="3" id="KW-1185">Reference proteome</keyword>
<feature type="domain" description="F-box" evidence="1">
    <location>
        <begin position="15"/>
        <end position="60"/>
    </location>
</feature>
<dbReference type="InterPro" id="IPR050796">
    <property type="entry name" value="SCF_F-box_component"/>
</dbReference>
<protein>
    <recommendedName>
        <fullName evidence="1">F-box domain-containing protein</fullName>
    </recommendedName>
</protein>
<dbReference type="Pfam" id="PF07734">
    <property type="entry name" value="FBA_1"/>
    <property type="match status" value="1"/>
</dbReference>
<evidence type="ECO:0000313" key="3">
    <source>
        <dbReference type="Proteomes" id="UP001497444"/>
    </source>
</evidence>
<dbReference type="SMART" id="SM00256">
    <property type="entry name" value="FBOX"/>
    <property type="match status" value="1"/>
</dbReference>
<dbReference type="Pfam" id="PF00646">
    <property type="entry name" value="F-box"/>
    <property type="match status" value="1"/>
</dbReference>
<evidence type="ECO:0000313" key="2">
    <source>
        <dbReference type="EMBL" id="CAK9277217.1"/>
    </source>
</evidence>
<dbReference type="EMBL" id="OZ020103">
    <property type="protein sequence ID" value="CAK9277217.1"/>
    <property type="molecule type" value="Genomic_DNA"/>
</dbReference>
<dbReference type="SUPFAM" id="SSF81383">
    <property type="entry name" value="F-box domain"/>
    <property type="match status" value="1"/>
</dbReference>
<evidence type="ECO:0000259" key="1">
    <source>
        <dbReference type="PROSITE" id="PS50181"/>
    </source>
</evidence>
<dbReference type="InterPro" id="IPR001810">
    <property type="entry name" value="F-box_dom"/>
</dbReference>
<gene>
    <name evidence="2" type="ORF">CSSPJE1EN1_LOCUS22695</name>
</gene>
<name>A0ABP0XEY5_9BRYO</name>
<organism evidence="2 3">
    <name type="scientific">Sphagnum jensenii</name>
    <dbReference type="NCBI Taxonomy" id="128206"/>
    <lineage>
        <taxon>Eukaryota</taxon>
        <taxon>Viridiplantae</taxon>
        <taxon>Streptophyta</taxon>
        <taxon>Embryophyta</taxon>
        <taxon>Bryophyta</taxon>
        <taxon>Sphagnophytina</taxon>
        <taxon>Sphagnopsida</taxon>
        <taxon>Sphagnales</taxon>
        <taxon>Sphagnaceae</taxon>
        <taxon>Sphagnum</taxon>
    </lineage>
</organism>
<dbReference type="Proteomes" id="UP001497444">
    <property type="component" value="Chromosome 8"/>
</dbReference>
<dbReference type="PANTHER" id="PTHR31672">
    <property type="entry name" value="BNACNNG10540D PROTEIN"/>
    <property type="match status" value="1"/>
</dbReference>
<dbReference type="InterPro" id="IPR006527">
    <property type="entry name" value="F-box-assoc_dom_typ1"/>
</dbReference>
<dbReference type="PROSITE" id="PS50181">
    <property type="entry name" value="FBOX"/>
    <property type="match status" value="1"/>
</dbReference>
<sequence length="388" mass="43883">MENVNRNEDAGVGDDDMAAVLPDDLQNLVLARIPLTTLFKVRAVCKRWNSILFHSPFLRLRAEIRSSLQQDSFFPLLFWRQEEEEEEEDQGFVLPDVDVTRYYWSWMGYDFATEKWQTLKPFSTPLEVNRVVTGSKSLLCLCGADCLLMCNPFTGACKEIPFKENVMHMVVDSETDTYKLIAAASTKRARIYDSATNLWTRSGRPAPNLALSSQTGAFWNGHLYCIAREERSGRYGVVILDVEGARTWSNISFIPKETGENFLEVQVVECGGDIYTIVDKVIDEITLRQKSISIWKLERESLKWALAGTMPEHLRIDLISVGSLGSVAHDSRICIFEKATFKAVACDMCAGLARSWYPLLLNSHKLPNFLGRRTLADIAFEPSLLTSV</sequence>
<accession>A0ABP0XEY5</accession>
<dbReference type="SUPFAM" id="SSF50965">
    <property type="entry name" value="Galactose oxidase, central domain"/>
    <property type="match status" value="1"/>
</dbReference>
<reference evidence="2" key="1">
    <citation type="submission" date="2024-02" db="EMBL/GenBank/DDBJ databases">
        <authorList>
            <consortium name="ELIXIR-Norway"/>
            <consortium name="Elixir Norway"/>
        </authorList>
    </citation>
    <scope>NUCLEOTIDE SEQUENCE</scope>
</reference>
<proteinExistence type="predicted"/>
<dbReference type="Gene3D" id="2.120.10.80">
    <property type="entry name" value="Kelch-type beta propeller"/>
    <property type="match status" value="1"/>
</dbReference>
<dbReference type="InterPro" id="IPR011043">
    <property type="entry name" value="Gal_Oxase/kelch_b-propeller"/>
</dbReference>
<dbReference type="InterPro" id="IPR015915">
    <property type="entry name" value="Kelch-typ_b-propeller"/>
</dbReference>